<proteinExistence type="predicted"/>
<sequence length="265" mass="30276">MSSFKIPNLSVCWIGSQDWDQNEIVLRKACATHQSLTSNAKGSLFTCCERYGGNTLRLVYPYMHLSNEPFQLKDRYKNAQNFVQSLPKNVGATMDQGEYLEIEQHSVRTKLSLYNAQFVIFMGFQHSNTGFDAIEFSWRRWSKIGFLINELKQEGIQVEGVAFHKQTGKINKKNFMYCIFVVVKLRSKLYKLKCLNILQSLRGTVVPGYVSMFEKSPGLMSSAVTQGRPTDSLSLDSLLDGVDADFERVVPTATEYRQKRHPQKT</sequence>
<name>A0A553P7Q4_TIGCA</name>
<gene>
    <name evidence="1" type="ORF">TCAL_03369</name>
</gene>
<evidence type="ECO:0000313" key="1">
    <source>
        <dbReference type="EMBL" id="TRY73699.1"/>
    </source>
</evidence>
<dbReference type="AlphaFoldDB" id="A0A553P7Q4"/>
<accession>A0A553P7Q4</accession>
<evidence type="ECO:0000313" key="2">
    <source>
        <dbReference type="Proteomes" id="UP000318571"/>
    </source>
</evidence>
<dbReference type="EMBL" id="VCGU01000007">
    <property type="protein sequence ID" value="TRY73699.1"/>
    <property type="molecule type" value="Genomic_DNA"/>
</dbReference>
<organism evidence="1 2">
    <name type="scientific">Tigriopus californicus</name>
    <name type="common">Marine copepod</name>
    <dbReference type="NCBI Taxonomy" id="6832"/>
    <lineage>
        <taxon>Eukaryota</taxon>
        <taxon>Metazoa</taxon>
        <taxon>Ecdysozoa</taxon>
        <taxon>Arthropoda</taxon>
        <taxon>Crustacea</taxon>
        <taxon>Multicrustacea</taxon>
        <taxon>Hexanauplia</taxon>
        <taxon>Copepoda</taxon>
        <taxon>Harpacticoida</taxon>
        <taxon>Harpacticidae</taxon>
        <taxon>Tigriopus</taxon>
    </lineage>
</organism>
<reference evidence="1 2" key="1">
    <citation type="journal article" date="2018" name="Nat. Ecol. Evol.">
        <title>Genomic signatures of mitonuclear coevolution across populations of Tigriopus californicus.</title>
        <authorList>
            <person name="Barreto F.S."/>
            <person name="Watson E.T."/>
            <person name="Lima T.G."/>
            <person name="Willett C.S."/>
            <person name="Edmands S."/>
            <person name="Li W."/>
            <person name="Burton R.S."/>
        </authorList>
    </citation>
    <scope>NUCLEOTIDE SEQUENCE [LARGE SCALE GENOMIC DNA]</scope>
    <source>
        <strain evidence="1 2">San Diego</strain>
    </source>
</reference>
<keyword evidence="2" id="KW-1185">Reference proteome</keyword>
<protein>
    <submittedName>
        <fullName evidence="1">Uncharacterized protein</fullName>
    </submittedName>
</protein>
<comment type="caution">
    <text evidence="1">The sequence shown here is derived from an EMBL/GenBank/DDBJ whole genome shotgun (WGS) entry which is preliminary data.</text>
</comment>
<dbReference type="Proteomes" id="UP000318571">
    <property type="component" value="Chromosome 3"/>
</dbReference>